<name>A0ABU2S3A1_9ACTN</name>
<evidence type="ECO:0000313" key="1">
    <source>
        <dbReference type="EMBL" id="MDT0443176.1"/>
    </source>
</evidence>
<organism evidence="1 2">
    <name type="scientific">Streptomyces johnsoniae</name>
    <dbReference type="NCBI Taxonomy" id="3075532"/>
    <lineage>
        <taxon>Bacteria</taxon>
        <taxon>Bacillati</taxon>
        <taxon>Actinomycetota</taxon>
        <taxon>Actinomycetes</taxon>
        <taxon>Kitasatosporales</taxon>
        <taxon>Streptomycetaceae</taxon>
        <taxon>Streptomyces</taxon>
    </lineage>
</organism>
<evidence type="ECO:0008006" key="3">
    <source>
        <dbReference type="Google" id="ProtNLM"/>
    </source>
</evidence>
<protein>
    <recommendedName>
        <fullName evidence="3">Lipoprotein</fullName>
    </recommendedName>
</protein>
<keyword evidence="2" id="KW-1185">Reference proteome</keyword>
<dbReference type="Gene3D" id="2.50.20.20">
    <property type="match status" value="1"/>
</dbReference>
<accession>A0ABU2S3A1</accession>
<gene>
    <name evidence="1" type="ORF">RM779_11285</name>
</gene>
<sequence length="254" mass="26856">MTPTAPTEQLRWRRAVAGAVCAGALAVTLSACGGSEEPEVETNGVDELAPEEMERRAREAAAEAATVRLSGTVITGDSSYRLDVRLGNDGGVGEVSAGGATFEVLRVGEDLYIKADAAFWESGGIPEELESDPAEKLDGRYVRVAPEDPAYAELSGFTDKNTLLDGLLTLEGDRAVDEEHGEIDGVETVRVEGDGGAGGAMEVSLVGTPYPLRIERGGEAGELTMDDWGEEFSLNAPPEDDVVDYGDEMITEEE</sequence>
<evidence type="ECO:0000313" key="2">
    <source>
        <dbReference type="Proteomes" id="UP001183615"/>
    </source>
</evidence>
<dbReference type="EMBL" id="JAVREV010000005">
    <property type="protein sequence ID" value="MDT0443176.1"/>
    <property type="molecule type" value="Genomic_DNA"/>
</dbReference>
<dbReference type="Proteomes" id="UP001183615">
    <property type="component" value="Unassembled WGS sequence"/>
</dbReference>
<reference evidence="2" key="1">
    <citation type="submission" date="2023-07" db="EMBL/GenBank/DDBJ databases">
        <title>30 novel species of actinomycetes from the DSMZ collection.</title>
        <authorList>
            <person name="Nouioui I."/>
        </authorList>
    </citation>
    <scope>NUCLEOTIDE SEQUENCE [LARGE SCALE GENOMIC DNA]</scope>
    <source>
        <strain evidence="2">DSM 41886</strain>
    </source>
</reference>
<comment type="caution">
    <text evidence="1">The sequence shown here is derived from an EMBL/GenBank/DDBJ whole genome shotgun (WGS) entry which is preliminary data.</text>
</comment>
<proteinExistence type="predicted"/>
<dbReference type="RefSeq" id="WP_311617549.1">
    <property type="nucleotide sequence ID" value="NZ_JAVREV010000005.1"/>
</dbReference>